<gene>
    <name evidence="1" type="ORF">H8S23_13790</name>
</gene>
<dbReference type="RefSeq" id="WP_186888933.1">
    <property type="nucleotide sequence ID" value="NZ_JACONZ010000012.1"/>
</dbReference>
<dbReference type="AlphaFoldDB" id="A0A923L2B9"/>
<evidence type="ECO:0000313" key="2">
    <source>
        <dbReference type="Proteomes" id="UP000659630"/>
    </source>
</evidence>
<sequence>MSGQRTGEDGATDIWRKYEAGRDHHNGEGMYRRVERCHRFYQGDQWHGIKSGGEELPVLNFIRPICTYKVATVAMNDTAVIYSAMDGDAQAAAVCELLTRFAAVQWEKGKMDSKKWAVIKNACIAGDHYLYCYDAREPSESVAHDRTPRLRMRLVGKTSLYLADEQEPDINSQEWIIIAERRPVAQVREEARRNGVAETEIARIAADEVDETGVGYTGAQEVKTDLGKCTSLLYMEKTPEGMKFCRSAQTVIYQPEQMVPGLDVYPVCGMRWSEKMGSARGVGVVEGLIPNQIEVNRTL</sequence>
<protein>
    <submittedName>
        <fullName evidence="1">Uncharacterized protein</fullName>
    </submittedName>
</protein>
<organism evidence="1 2">
    <name type="scientific">Anaerofilum hominis</name>
    <dbReference type="NCBI Taxonomy" id="2763016"/>
    <lineage>
        <taxon>Bacteria</taxon>
        <taxon>Bacillati</taxon>
        <taxon>Bacillota</taxon>
        <taxon>Clostridia</taxon>
        <taxon>Eubacteriales</taxon>
        <taxon>Oscillospiraceae</taxon>
        <taxon>Anaerofilum</taxon>
    </lineage>
</organism>
<dbReference type="Proteomes" id="UP000659630">
    <property type="component" value="Unassembled WGS sequence"/>
</dbReference>
<keyword evidence="2" id="KW-1185">Reference proteome</keyword>
<accession>A0A923L2B9</accession>
<evidence type="ECO:0000313" key="1">
    <source>
        <dbReference type="EMBL" id="MBC5582575.1"/>
    </source>
</evidence>
<feature type="non-terminal residue" evidence="1">
    <location>
        <position position="299"/>
    </location>
</feature>
<proteinExistence type="predicted"/>
<comment type="caution">
    <text evidence="1">The sequence shown here is derived from an EMBL/GenBank/DDBJ whole genome shotgun (WGS) entry which is preliminary data.</text>
</comment>
<name>A0A923L2B9_9FIRM</name>
<dbReference type="EMBL" id="JACONZ010000012">
    <property type="protein sequence ID" value="MBC5582575.1"/>
    <property type="molecule type" value="Genomic_DNA"/>
</dbReference>
<reference evidence="1" key="1">
    <citation type="submission" date="2020-08" db="EMBL/GenBank/DDBJ databases">
        <title>Genome public.</title>
        <authorList>
            <person name="Liu C."/>
            <person name="Sun Q."/>
        </authorList>
    </citation>
    <scope>NUCLEOTIDE SEQUENCE</scope>
    <source>
        <strain evidence="1">BX8</strain>
    </source>
</reference>